<proteinExistence type="predicted"/>
<feature type="transmembrane region" description="Helical" evidence="5">
    <location>
        <begin position="12"/>
        <end position="45"/>
    </location>
</feature>
<reference evidence="7" key="1">
    <citation type="submission" date="2020-03" db="EMBL/GenBank/DDBJ databases">
        <title>Genome of Pelagibius litoralis DSM 21314T.</title>
        <authorList>
            <person name="Wang G."/>
        </authorList>
    </citation>
    <scope>NUCLEOTIDE SEQUENCE</scope>
    <source>
        <strain evidence="7">DSM 21314</strain>
    </source>
</reference>
<evidence type="ECO:0000313" key="7">
    <source>
        <dbReference type="EMBL" id="NIA71207.1"/>
    </source>
</evidence>
<dbReference type="Proteomes" id="UP000761264">
    <property type="component" value="Unassembled WGS sequence"/>
</dbReference>
<keyword evidence="2 5" id="KW-0812">Transmembrane</keyword>
<dbReference type="PANTHER" id="PTHR33507">
    <property type="entry name" value="INNER MEMBRANE PROTEIN YBBJ"/>
    <property type="match status" value="1"/>
</dbReference>
<dbReference type="InterPro" id="IPR002810">
    <property type="entry name" value="NfeD-like_C"/>
</dbReference>
<organism evidence="7 8">
    <name type="scientific">Pelagibius litoralis</name>
    <dbReference type="NCBI Taxonomy" id="374515"/>
    <lineage>
        <taxon>Bacteria</taxon>
        <taxon>Pseudomonadati</taxon>
        <taxon>Pseudomonadota</taxon>
        <taxon>Alphaproteobacteria</taxon>
        <taxon>Rhodospirillales</taxon>
        <taxon>Rhodovibrionaceae</taxon>
        <taxon>Pelagibius</taxon>
    </lineage>
</organism>
<dbReference type="EMBL" id="JAAQPH010000019">
    <property type="protein sequence ID" value="NIA71207.1"/>
    <property type="molecule type" value="Genomic_DNA"/>
</dbReference>
<evidence type="ECO:0000256" key="5">
    <source>
        <dbReference type="SAM" id="Phobius"/>
    </source>
</evidence>
<feature type="domain" description="NfeD-like C-terminal" evidence="6">
    <location>
        <begin position="94"/>
        <end position="147"/>
    </location>
</feature>
<evidence type="ECO:0000256" key="3">
    <source>
        <dbReference type="ARBA" id="ARBA00022989"/>
    </source>
</evidence>
<dbReference type="RefSeq" id="WP_167228575.1">
    <property type="nucleotide sequence ID" value="NZ_JAAQPH010000019.1"/>
</dbReference>
<keyword evidence="4 5" id="KW-0472">Membrane</keyword>
<evidence type="ECO:0000256" key="2">
    <source>
        <dbReference type="ARBA" id="ARBA00022692"/>
    </source>
</evidence>
<keyword evidence="3 5" id="KW-1133">Transmembrane helix</keyword>
<protein>
    <submittedName>
        <fullName evidence="7">NfeD family protein</fullName>
    </submittedName>
</protein>
<comment type="caution">
    <text evidence="7">The sequence shown here is derived from an EMBL/GenBank/DDBJ whole genome shotgun (WGS) entry which is preliminary data.</text>
</comment>
<dbReference type="Pfam" id="PF01957">
    <property type="entry name" value="NfeD"/>
    <property type="match status" value="1"/>
</dbReference>
<sequence length="148" mass="16537">MISFEQIEYWNWWVIGVFLIGIEVFAPGAVFLWMGIAAGVVGLVLLLVPELMWQMQLLLFAAVSVVSIVAWRFIVRNRPAAQSDQPMLNRRGASYVGRTFTLKEPITDGNGLLHIDDSRWKIEGDDLPAGTKVKVVGIEGTVLQVQRI</sequence>
<evidence type="ECO:0000256" key="4">
    <source>
        <dbReference type="ARBA" id="ARBA00023136"/>
    </source>
</evidence>
<comment type="subcellular location">
    <subcellularLocation>
        <location evidence="1">Membrane</location>
        <topology evidence="1">Multi-pass membrane protein</topology>
    </subcellularLocation>
</comment>
<gene>
    <name evidence="7" type="ORF">HBA54_21640</name>
</gene>
<dbReference type="InterPro" id="IPR012340">
    <property type="entry name" value="NA-bd_OB-fold"/>
</dbReference>
<evidence type="ECO:0000259" key="6">
    <source>
        <dbReference type="Pfam" id="PF01957"/>
    </source>
</evidence>
<keyword evidence="8" id="KW-1185">Reference proteome</keyword>
<dbReference type="PANTHER" id="PTHR33507:SF3">
    <property type="entry name" value="INNER MEMBRANE PROTEIN YBBJ"/>
    <property type="match status" value="1"/>
</dbReference>
<feature type="transmembrane region" description="Helical" evidence="5">
    <location>
        <begin position="57"/>
        <end position="75"/>
    </location>
</feature>
<dbReference type="Gene3D" id="2.40.50.140">
    <property type="entry name" value="Nucleic acid-binding proteins"/>
    <property type="match status" value="1"/>
</dbReference>
<dbReference type="AlphaFoldDB" id="A0A967F1E1"/>
<evidence type="ECO:0000256" key="1">
    <source>
        <dbReference type="ARBA" id="ARBA00004141"/>
    </source>
</evidence>
<dbReference type="GO" id="GO:0005886">
    <property type="term" value="C:plasma membrane"/>
    <property type="evidence" value="ECO:0007669"/>
    <property type="project" value="TreeGrafter"/>
</dbReference>
<accession>A0A967F1E1</accession>
<dbReference type="InterPro" id="IPR052165">
    <property type="entry name" value="Membrane_assoc_protease"/>
</dbReference>
<name>A0A967F1E1_9PROT</name>
<evidence type="ECO:0000313" key="8">
    <source>
        <dbReference type="Proteomes" id="UP000761264"/>
    </source>
</evidence>